<keyword evidence="2" id="KW-1185">Reference proteome</keyword>
<organism evidence="1 2">
    <name type="scientific">Araneus ventricosus</name>
    <name type="common">Orbweaver spider</name>
    <name type="synonym">Epeira ventricosa</name>
    <dbReference type="NCBI Taxonomy" id="182803"/>
    <lineage>
        <taxon>Eukaryota</taxon>
        <taxon>Metazoa</taxon>
        <taxon>Ecdysozoa</taxon>
        <taxon>Arthropoda</taxon>
        <taxon>Chelicerata</taxon>
        <taxon>Arachnida</taxon>
        <taxon>Araneae</taxon>
        <taxon>Araneomorphae</taxon>
        <taxon>Entelegynae</taxon>
        <taxon>Araneoidea</taxon>
        <taxon>Araneidae</taxon>
        <taxon>Araneus</taxon>
    </lineage>
</organism>
<proteinExistence type="predicted"/>
<comment type="caution">
    <text evidence="1">The sequence shown here is derived from an EMBL/GenBank/DDBJ whole genome shotgun (WGS) entry which is preliminary data.</text>
</comment>
<sequence length="250" mass="28323">MDYRCLPRVILQPSSAFVYFPKLQYIRRVSYRRRELNSLPIVLFLNILFPNKFYRKSGDSMKSKKCLEGHLGTGVTITVTSSEGDDNNITNNVSGKKERDVKTREGNAVLEIGNSLENKVVTLFILNRSTHDHAEGVPRKIDGVALSPSNEFNMCILSLKETGSETRKDRMELVFAECLMISEAKPKNSNHGKKMKLSTDEKINELQYDFKDVSIPAKLVTNDCEGNLLQSTDCTRSKTGYKLKAEIKIY</sequence>
<dbReference type="OrthoDB" id="6429714at2759"/>
<accession>A0A4Y2LN53</accession>
<evidence type="ECO:0000313" key="1">
    <source>
        <dbReference type="EMBL" id="GBN14767.1"/>
    </source>
</evidence>
<reference evidence="1 2" key="1">
    <citation type="journal article" date="2019" name="Sci. Rep.">
        <title>Orb-weaving spider Araneus ventricosus genome elucidates the spidroin gene catalogue.</title>
        <authorList>
            <person name="Kono N."/>
            <person name="Nakamura H."/>
            <person name="Ohtoshi R."/>
            <person name="Moran D.A.P."/>
            <person name="Shinohara A."/>
            <person name="Yoshida Y."/>
            <person name="Fujiwara M."/>
            <person name="Mori M."/>
            <person name="Tomita M."/>
            <person name="Arakawa K."/>
        </authorList>
    </citation>
    <scope>NUCLEOTIDE SEQUENCE [LARGE SCALE GENOMIC DNA]</scope>
</reference>
<evidence type="ECO:0000313" key="2">
    <source>
        <dbReference type="Proteomes" id="UP000499080"/>
    </source>
</evidence>
<gene>
    <name evidence="1" type="ORF">AVEN_236555_1</name>
</gene>
<dbReference type="EMBL" id="BGPR01005947">
    <property type="protein sequence ID" value="GBN14767.1"/>
    <property type="molecule type" value="Genomic_DNA"/>
</dbReference>
<dbReference type="Proteomes" id="UP000499080">
    <property type="component" value="Unassembled WGS sequence"/>
</dbReference>
<protein>
    <submittedName>
        <fullName evidence="1">Uncharacterized protein</fullName>
    </submittedName>
</protein>
<dbReference type="AlphaFoldDB" id="A0A4Y2LN53"/>
<name>A0A4Y2LN53_ARAVE</name>